<reference evidence="1" key="1">
    <citation type="submission" date="2020-10" db="EMBL/GenBank/DDBJ databases">
        <authorList>
            <person name="Gilroy R."/>
        </authorList>
    </citation>
    <scope>NUCLEOTIDE SEQUENCE</scope>
    <source>
        <strain evidence="1">ChiBcec16-1751</strain>
    </source>
</reference>
<reference evidence="1" key="2">
    <citation type="journal article" date="2021" name="PeerJ">
        <title>Extensive microbial diversity within the chicken gut microbiome revealed by metagenomics and culture.</title>
        <authorList>
            <person name="Gilroy R."/>
            <person name="Ravi A."/>
            <person name="Getino M."/>
            <person name="Pursley I."/>
            <person name="Horton D.L."/>
            <person name="Alikhan N.F."/>
            <person name="Baker D."/>
            <person name="Gharbi K."/>
            <person name="Hall N."/>
            <person name="Watson M."/>
            <person name="Adriaenssens E.M."/>
            <person name="Foster-Nyarko E."/>
            <person name="Jarju S."/>
            <person name="Secka A."/>
            <person name="Antonio M."/>
            <person name="Oren A."/>
            <person name="Chaudhuri R.R."/>
            <person name="La Ragione R."/>
            <person name="Hildebrand F."/>
            <person name="Pallen M.J."/>
        </authorList>
    </citation>
    <scope>NUCLEOTIDE SEQUENCE</scope>
    <source>
        <strain evidence="1">ChiBcec16-1751</strain>
    </source>
</reference>
<evidence type="ECO:0000313" key="2">
    <source>
        <dbReference type="Proteomes" id="UP000886741"/>
    </source>
</evidence>
<organism evidence="1 2">
    <name type="scientific">Candidatus Avoscillospira avistercoris</name>
    <dbReference type="NCBI Taxonomy" id="2840707"/>
    <lineage>
        <taxon>Bacteria</taxon>
        <taxon>Bacillati</taxon>
        <taxon>Bacillota</taxon>
        <taxon>Clostridia</taxon>
        <taxon>Eubacteriales</taxon>
        <taxon>Oscillospiraceae</taxon>
        <taxon>Oscillospiraceae incertae sedis</taxon>
        <taxon>Candidatus Avoscillospira</taxon>
    </lineage>
</organism>
<evidence type="ECO:0000313" key="1">
    <source>
        <dbReference type="EMBL" id="HIS64634.1"/>
    </source>
</evidence>
<protein>
    <submittedName>
        <fullName evidence="1">Uncharacterized protein</fullName>
    </submittedName>
</protein>
<name>A0A9D1F946_9FIRM</name>
<dbReference type="Proteomes" id="UP000886741">
    <property type="component" value="Unassembled WGS sequence"/>
</dbReference>
<gene>
    <name evidence="1" type="ORF">IAA83_04595</name>
</gene>
<proteinExistence type="predicted"/>
<sequence>MVVVEEPLLRKIQMIDGQETLQGKETAYLCLRYDETDIEPVNAVGADTGESRQFNMTKEGYNLFLTAEPPEFRGLLEASGHDNVSILYVSQELTLVLSAPEAICAGQEFTVEVLVVKNERTAPVHFRLEGESAFVDSEDGRVCLEFRESPEEKRRVYAARFQLKARQLSGMDSPLFPSGGEINLELGSHSYKNYVEVETRCHVCADEAQMEERYQLTDNLERRLRGRDIPIYLAKLELIHSAGSMFLASVTNLPFRQRLSREMDQGGERELQAVTTSVRSLEYWQKPDVKAIYQQSTGGLHFDFGIPAPEQYDYAVSHGTVDLVMPGGLRVNSKVYSDEIAHGLGPGAVDVRLSIEFADRNADGETALQFGNSEVFRGRTSPVSPPWVEAAALVYPERGTMRIGLWLHDMVDGNHITVHYFAQKPERDTSRILAQRQVSLTVTPEFARVSRRGSLRFQAEVVGSEDKNVLWKIREEGGGSIDRNGVYQAPELPGTYEIVATAGADETVTASAFVIVE</sequence>
<dbReference type="EMBL" id="DVJJ01000073">
    <property type="protein sequence ID" value="HIS64634.1"/>
    <property type="molecule type" value="Genomic_DNA"/>
</dbReference>
<dbReference type="AlphaFoldDB" id="A0A9D1F946"/>
<comment type="caution">
    <text evidence="1">The sequence shown here is derived from an EMBL/GenBank/DDBJ whole genome shotgun (WGS) entry which is preliminary data.</text>
</comment>
<accession>A0A9D1F946</accession>